<accession>A0A8S5RP37</accession>
<evidence type="ECO:0000313" key="1">
    <source>
        <dbReference type="EMBL" id="DAE33095.1"/>
    </source>
</evidence>
<reference evidence="1" key="1">
    <citation type="journal article" date="2021" name="Proc. Natl. Acad. Sci. U.S.A.">
        <title>A Catalog of Tens of Thousands of Viruses from Human Metagenomes Reveals Hidden Associations with Chronic Diseases.</title>
        <authorList>
            <person name="Tisza M.J."/>
            <person name="Buck C.B."/>
        </authorList>
    </citation>
    <scope>NUCLEOTIDE SEQUENCE</scope>
    <source>
        <strain evidence="1">Ctrcb4</strain>
    </source>
</reference>
<name>A0A8S5RP37_9VIRU</name>
<protein>
    <submittedName>
        <fullName evidence="1">Uncharacterized protein</fullName>
    </submittedName>
</protein>
<dbReference type="EMBL" id="BK059132">
    <property type="protein sequence ID" value="DAE33095.1"/>
    <property type="molecule type" value="Genomic_DNA"/>
</dbReference>
<organism evidence="1">
    <name type="scientific">virus sp. ctrcb4</name>
    <dbReference type="NCBI Taxonomy" id="2825824"/>
    <lineage>
        <taxon>Viruses</taxon>
    </lineage>
</organism>
<sequence length="29" mass="3485">MLYNIGENFFPYILRSHLVFTSNTLFISF</sequence>
<proteinExistence type="predicted"/>